<dbReference type="HOGENOM" id="CLU_117035_0_0_2"/>
<keyword evidence="3" id="KW-1185">Reference proteome</keyword>
<dbReference type="Proteomes" id="UP000001941">
    <property type="component" value="Chromosome"/>
</dbReference>
<name>Q2FM11_METHJ</name>
<dbReference type="RefSeq" id="WP_011448251.1">
    <property type="nucleotide sequence ID" value="NC_007796.1"/>
</dbReference>
<dbReference type="OrthoDB" id="106964at2157"/>
<dbReference type="KEGG" id="mhu:Mhun_1228"/>
<dbReference type="EMBL" id="CP000254">
    <property type="protein sequence ID" value="ABD40974.1"/>
    <property type="molecule type" value="Genomic_DNA"/>
</dbReference>
<dbReference type="eggNOG" id="arCOG05300">
    <property type="taxonomic scope" value="Archaea"/>
</dbReference>
<dbReference type="GeneID" id="3922814"/>
<organism evidence="2 3">
    <name type="scientific">Methanospirillum hungatei JF-1 (strain ATCC 27890 / DSM 864 / NBRC 100397 / JF-1)</name>
    <dbReference type="NCBI Taxonomy" id="323259"/>
    <lineage>
        <taxon>Archaea</taxon>
        <taxon>Methanobacteriati</taxon>
        <taxon>Methanobacteriota</taxon>
        <taxon>Stenosarchaea group</taxon>
        <taxon>Methanomicrobia</taxon>
        <taxon>Methanomicrobiales</taxon>
        <taxon>Methanospirillaceae</taxon>
        <taxon>Methanospirillum</taxon>
    </lineage>
</organism>
<reference evidence="3" key="1">
    <citation type="journal article" date="2016" name="Stand. Genomic Sci.">
        <title>Complete genome sequence of Methanospirillum hungatei type strain JF1.</title>
        <authorList>
            <person name="Gunsalus R.P."/>
            <person name="Cook L.E."/>
            <person name="Crable B."/>
            <person name="Rohlin L."/>
            <person name="McDonald E."/>
            <person name="Mouttaki H."/>
            <person name="Sieber J.R."/>
            <person name="Poweleit N."/>
            <person name="Zhou H."/>
            <person name="Lapidus A.L."/>
            <person name="Daligault H.E."/>
            <person name="Land M."/>
            <person name="Gilna P."/>
            <person name="Ivanova N."/>
            <person name="Kyrpides N."/>
            <person name="Culley D.E."/>
            <person name="McInerney M.J."/>
        </authorList>
    </citation>
    <scope>NUCLEOTIDE SEQUENCE [LARGE SCALE GENOMIC DNA]</scope>
    <source>
        <strain evidence="3">ATCC 27890 / DSM 864 / NBRC 100397 / JF-1</strain>
    </source>
</reference>
<dbReference type="EnsemblBacteria" id="ABD40974">
    <property type="protein sequence ID" value="ABD40974"/>
    <property type="gene ID" value="Mhun_1228"/>
</dbReference>
<feature type="transmembrane region" description="Helical" evidence="1">
    <location>
        <begin position="21"/>
        <end position="45"/>
    </location>
</feature>
<evidence type="ECO:0008006" key="4">
    <source>
        <dbReference type="Google" id="ProtNLM"/>
    </source>
</evidence>
<accession>Q2FM11</accession>
<keyword evidence="1" id="KW-0472">Membrane</keyword>
<keyword evidence="1" id="KW-1133">Transmembrane helix</keyword>
<keyword evidence="1" id="KW-0812">Transmembrane</keyword>
<dbReference type="AlphaFoldDB" id="Q2FM11"/>
<evidence type="ECO:0000313" key="2">
    <source>
        <dbReference type="EMBL" id="ABD40974.1"/>
    </source>
</evidence>
<proteinExistence type="predicted"/>
<evidence type="ECO:0000256" key="1">
    <source>
        <dbReference type="SAM" id="Phobius"/>
    </source>
</evidence>
<sequence length="202" mass="23013">MKLIRLKMRYDEADSSSHGNILLVAIVIIAGVLLLAYLLGFLNFFPGDDSLAPPIIQIIGVNHGTKFESQVTIRSFGKEDLENDKLRAKIFVNDEELLACIYSLNGHNFIPSHHYGVKYIGGSGCKGLYFSYKESIVIDLKNGYIKPGDEVVLYIYQKYDGDISCPIPANMLNRKYMEKYLDEFVFKGMEGYRLYSEHRYKA</sequence>
<dbReference type="STRING" id="323259.Mhun_1228"/>
<dbReference type="InParanoid" id="Q2FM11"/>
<protein>
    <recommendedName>
        <fullName evidence="4">Archaeal Type IV pilin N-terminal domain-containing protein</fullName>
    </recommendedName>
</protein>
<gene>
    <name evidence="2" type="ordered locus">Mhun_1228</name>
</gene>
<evidence type="ECO:0000313" key="3">
    <source>
        <dbReference type="Proteomes" id="UP000001941"/>
    </source>
</evidence>